<sequence length="234" mass="25499">MAGTRIELEEGTKYPCLNIHQILNFLSLFFAGSKGTYDAVRISLDSVSEVCELIQEQILNALKGSLPDAYYVAMFGDSSVDVVGDWVPILQENTGGVPSSPSKGTCSNMVTGLHIEVIYANVGSLQNPQPKILGVKYNYADGKILKYQCLGSYCQEDSGSLIQKFEITSSVTFIDASRQPEAVIAERPTWESKLPNDFLYPFTGTFSSTARTVPNLISLLFLLSVISCVVNSVT</sequence>
<protein>
    <submittedName>
        <fullName evidence="2">Tectonic-like protein</fullName>
    </submittedName>
</protein>
<dbReference type="PANTHER" id="PTHR14611">
    <property type="entry name" value="TECTONIC FAMILY MEMBER"/>
    <property type="match status" value="1"/>
</dbReference>
<keyword evidence="3" id="KW-1185">Reference proteome</keyword>
<dbReference type="EMBL" id="MRZV01002292">
    <property type="protein sequence ID" value="PIK34085.1"/>
    <property type="molecule type" value="Genomic_DNA"/>
</dbReference>
<dbReference type="AlphaFoldDB" id="A0A2G8JED9"/>
<reference evidence="2 3" key="1">
    <citation type="journal article" date="2017" name="PLoS Biol.">
        <title>The sea cucumber genome provides insights into morphological evolution and visceral regeneration.</title>
        <authorList>
            <person name="Zhang X."/>
            <person name="Sun L."/>
            <person name="Yuan J."/>
            <person name="Sun Y."/>
            <person name="Gao Y."/>
            <person name="Zhang L."/>
            <person name="Li S."/>
            <person name="Dai H."/>
            <person name="Hamel J.F."/>
            <person name="Liu C."/>
            <person name="Yu Y."/>
            <person name="Liu S."/>
            <person name="Lin W."/>
            <person name="Guo K."/>
            <person name="Jin S."/>
            <person name="Xu P."/>
            <person name="Storey K.B."/>
            <person name="Huan P."/>
            <person name="Zhang T."/>
            <person name="Zhou Y."/>
            <person name="Zhang J."/>
            <person name="Lin C."/>
            <person name="Li X."/>
            <person name="Xing L."/>
            <person name="Huo D."/>
            <person name="Sun M."/>
            <person name="Wang L."/>
            <person name="Mercier A."/>
            <person name="Li F."/>
            <person name="Yang H."/>
            <person name="Xiang J."/>
        </authorList>
    </citation>
    <scope>NUCLEOTIDE SEQUENCE [LARGE SCALE GENOMIC DNA]</scope>
    <source>
        <strain evidence="2">Shaxun</strain>
        <tissue evidence="2">Muscle</tissue>
    </source>
</reference>
<dbReference type="PANTHER" id="PTHR14611:SF2">
    <property type="entry name" value="TECTONIC"/>
    <property type="match status" value="1"/>
</dbReference>
<name>A0A2G8JED9_STIJA</name>
<feature type="domain" description="Tectonic-1-3" evidence="1">
    <location>
        <begin position="47"/>
        <end position="166"/>
    </location>
</feature>
<evidence type="ECO:0000313" key="3">
    <source>
        <dbReference type="Proteomes" id="UP000230750"/>
    </source>
</evidence>
<evidence type="ECO:0000259" key="1">
    <source>
        <dbReference type="Pfam" id="PF07773"/>
    </source>
</evidence>
<comment type="caution">
    <text evidence="2">The sequence shown here is derived from an EMBL/GenBank/DDBJ whole genome shotgun (WGS) entry which is preliminary data.</text>
</comment>
<dbReference type="InterPro" id="IPR040354">
    <property type="entry name" value="TCTN1-3"/>
</dbReference>
<evidence type="ECO:0000313" key="2">
    <source>
        <dbReference type="EMBL" id="PIK34085.1"/>
    </source>
</evidence>
<dbReference type="Pfam" id="PF07773">
    <property type="entry name" value="TCTN_DUF1619"/>
    <property type="match status" value="1"/>
</dbReference>
<dbReference type="GO" id="GO:0060271">
    <property type="term" value="P:cilium assembly"/>
    <property type="evidence" value="ECO:0007669"/>
    <property type="project" value="TreeGrafter"/>
</dbReference>
<organism evidence="2 3">
    <name type="scientific">Stichopus japonicus</name>
    <name type="common">Sea cucumber</name>
    <dbReference type="NCBI Taxonomy" id="307972"/>
    <lineage>
        <taxon>Eukaryota</taxon>
        <taxon>Metazoa</taxon>
        <taxon>Echinodermata</taxon>
        <taxon>Eleutherozoa</taxon>
        <taxon>Echinozoa</taxon>
        <taxon>Holothuroidea</taxon>
        <taxon>Aspidochirotacea</taxon>
        <taxon>Aspidochirotida</taxon>
        <taxon>Stichopodidae</taxon>
        <taxon>Apostichopus</taxon>
    </lineage>
</organism>
<proteinExistence type="predicted"/>
<dbReference type="OrthoDB" id="2104337at2759"/>
<dbReference type="Proteomes" id="UP000230750">
    <property type="component" value="Unassembled WGS sequence"/>
</dbReference>
<accession>A0A2G8JED9</accession>
<dbReference type="InterPro" id="IPR011677">
    <property type="entry name" value="TCTN1-3_dom"/>
</dbReference>
<gene>
    <name evidence="2" type="ORF">BSL78_29096</name>
</gene>
<dbReference type="STRING" id="307972.A0A2G8JED9"/>